<dbReference type="EMBL" id="CP063144">
    <property type="protein sequence ID" value="QOR95167.1"/>
    <property type="molecule type" value="Genomic_DNA"/>
</dbReference>
<dbReference type="Pfam" id="PF00941">
    <property type="entry name" value="FAD_binding_5"/>
    <property type="match status" value="1"/>
</dbReference>
<dbReference type="KEGG" id="tcs:IMZ38_06325"/>
<dbReference type="SUPFAM" id="SSF55447">
    <property type="entry name" value="CO dehydrogenase flavoprotein C-terminal domain-like"/>
    <property type="match status" value="1"/>
</dbReference>
<evidence type="ECO:0000313" key="5">
    <source>
        <dbReference type="EMBL" id="QOR95167.1"/>
    </source>
</evidence>
<dbReference type="InterPro" id="IPR005107">
    <property type="entry name" value="CO_DH_flav_C"/>
</dbReference>
<dbReference type="Gene3D" id="3.30.390.50">
    <property type="entry name" value="CO dehydrogenase flavoprotein, C-terminal domain"/>
    <property type="match status" value="1"/>
</dbReference>
<dbReference type="GO" id="GO:0016491">
    <property type="term" value="F:oxidoreductase activity"/>
    <property type="evidence" value="ECO:0007669"/>
    <property type="project" value="UniProtKB-KW"/>
</dbReference>
<dbReference type="PROSITE" id="PS51387">
    <property type="entry name" value="FAD_PCMH"/>
    <property type="match status" value="1"/>
</dbReference>
<dbReference type="Gene3D" id="3.30.465.10">
    <property type="match status" value="1"/>
</dbReference>
<dbReference type="PANTHER" id="PTHR42659:SF2">
    <property type="entry name" value="XANTHINE DEHYDROGENASE SUBUNIT C-RELATED"/>
    <property type="match status" value="1"/>
</dbReference>
<name>A0A7M1UTS1_9CREN</name>
<sequence>MFGLYRPKTLEDALEFLSKNAPDVKPLAGGTELLVLIRDKKITTPKYLLDLSPLKKQLSYVKIEDGKVRIGATTTLYEISRTFLHSDVRFAGFVDTWKKFGTLAIRFSATIGGNVVAGTQYSDYATLLLAYDATVKAVSSRGERSIPLEKFILDKRIIDLRPDELVKEVEFAIPPQGSSSSFVKFDRRELLIAGIITGAFFLALEEGKIRDVKIAFDMVKGKRAPARSHEVESFLLGKTFSEDLIEKAAEEVLPTYMERITDWWTTAEYRLDMSKVALKRGLLKCKARIEKGVI</sequence>
<feature type="domain" description="FAD-binding PCMH-type" evidence="4">
    <location>
        <begin position="1"/>
        <end position="176"/>
    </location>
</feature>
<evidence type="ECO:0000256" key="3">
    <source>
        <dbReference type="ARBA" id="ARBA00023002"/>
    </source>
</evidence>
<evidence type="ECO:0000256" key="1">
    <source>
        <dbReference type="ARBA" id="ARBA00022630"/>
    </source>
</evidence>
<dbReference type="Gene3D" id="3.30.43.10">
    <property type="entry name" value="Uridine Diphospho-n-acetylenolpyruvylglucosamine Reductase, domain 2"/>
    <property type="match status" value="1"/>
</dbReference>
<dbReference type="SUPFAM" id="SSF56176">
    <property type="entry name" value="FAD-binding/transporter-associated domain-like"/>
    <property type="match status" value="1"/>
</dbReference>
<gene>
    <name evidence="5" type="ORF">IMZ38_06325</name>
</gene>
<proteinExistence type="predicted"/>
<keyword evidence="2" id="KW-0274">FAD</keyword>
<dbReference type="InterPro" id="IPR051312">
    <property type="entry name" value="Diverse_Substr_Oxidored"/>
</dbReference>
<dbReference type="InterPro" id="IPR036683">
    <property type="entry name" value="CO_DH_flav_C_dom_sf"/>
</dbReference>
<dbReference type="SMART" id="SM01092">
    <property type="entry name" value="CO_deh_flav_C"/>
    <property type="match status" value="1"/>
</dbReference>
<reference evidence="5 6" key="1">
    <citation type="submission" date="2020-10" db="EMBL/GenBank/DDBJ databases">
        <title>Complete genome sequence of Thermosphaera aggregans strain 3507.</title>
        <authorList>
            <person name="Zayulina K.S."/>
            <person name="Elcheninov A.G."/>
            <person name="Toshchakov S.V."/>
            <person name="Kublanov I.V."/>
            <person name="Kochetkova T.V."/>
        </authorList>
    </citation>
    <scope>NUCLEOTIDE SEQUENCE [LARGE SCALE GENOMIC DNA]</scope>
    <source>
        <strain evidence="5 6">3507</strain>
    </source>
</reference>
<dbReference type="OrthoDB" id="19205at2157"/>
<evidence type="ECO:0000313" key="6">
    <source>
        <dbReference type="Proteomes" id="UP000593766"/>
    </source>
</evidence>
<evidence type="ECO:0000256" key="2">
    <source>
        <dbReference type="ARBA" id="ARBA00022827"/>
    </source>
</evidence>
<keyword evidence="1" id="KW-0285">Flavoprotein</keyword>
<dbReference type="InterPro" id="IPR016169">
    <property type="entry name" value="FAD-bd_PCMH_sub2"/>
</dbReference>
<dbReference type="InterPro" id="IPR016166">
    <property type="entry name" value="FAD-bd_PCMH"/>
</dbReference>
<protein>
    <submittedName>
        <fullName evidence="5">Xanthine dehydrogenase family protein subunit M</fullName>
    </submittedName>
</protein>
<dbReference type="Proteomes" id="UP000593766">
    <property type="component" value="Chromosome"/>
</dbReference>
<evidence type="ECO:0000259" key="4">
    <source>
        <dbReference type="PROSITE" id="PS51387"/>
    </source>
</evidence>
<dbReference type="AlphaFoldDB" id="A0A7M1UTS1"/>
<dbReference type="GO" id="GO:0071949">
    <property type="term" value="F:FAD binding"/>
    <property type="evidence" value="ECO:0007669"/>
    <property type="project" value="InterPro"/>
</dbReference>
<keyword evidence="6" id="KW-1185">Reference proteome</keyword>
<organism evidence="5 6">
    <name type="scientific">Thermosphaera chiliense</name>
    <dbReference type="NCBI Taxonomy" id="3402707"/>
    <lineage>
        <taxon>Archaea</taxon>
        <taxon>Thermoproteota</taxon>
        <taxon>Thermoprotei</taxon>
        <taxon>Desulfurococcales</taxon>
        <taxon>Desulfurococcaceae</taxon>
        <taxon>Thermosphaera</taxon>
    </lineage>
</organism>
<dbReference type="Pfam" id="PF03450">
    <property type="entry name" value="CO_deh_flav_C"/>
    <property type="match status" value="1"/>
</dbReference>
<dbReference type="InterPro" id="IPR002346">
    <property type="entry name" value="Mopterin_DH_FAD-bd"/>
</dbReference>
<dbReference type="InterPro" id="IPR016167">
    <property type="entry name" value="FAD-bd_PCMH_sub1"/>
</dbReference>
<dbReference type="PANTHER" id="PTHR42659">
    <property type="entry name" value="XANTHINE DEHYDROGENASE SUBUNIT C-RELATED"/>
    <property type="match status" value="1"/>
</dbReference>
<dbReference type="InterPro" id="IPR036318">
    <property type="entry name" value="FAD-bd_PCMH-like_sf"/>
</dbReference>
<keyword evidence="3" id="KW-0560">Oxidoreductase</keyword>
<accession>A0A7M1UTS1</accession>